<name>A0A401P8S6_SCYTO</name>
<keyword evidence="4" id="KW-1185">Reference proteome</keyword>
<evidence type="ECO:0000256" key="2">
    <source>
        <dbReference type="SAM" id="MobiDB-lite"/>
    </source>
</evidence>
<feature type="compositionally biased region" description="Basic and acidic residues" evidence="2">
    <location>
        <begin position="548"/>
        <end position="559"/>
    </location>
</feature>
<evidence type="ECO:0000256" key="1">
    <source>
        <dbReference type="ARBA" id="ARBA00009495"/>
    </source>
</evidence>
<protein>
    <submittedName>
        <fullName evidence="3">Uncharacterized protein</fullName>
    </submittedName>
</protein>
<dbReference type="PANTHER" id="PTHR15976">
    <property type="entry name" value="CONSTITUTIVE COACTIVATOR OF PEROXISOME PROLIFERATOR-ACTIVATED RECEPTOR GAMMA"/>
    <property type="match status" value="1"/>
</dbReference>
<dbReference type="CDD" id="cd18672">
    <property type="entry name" value="PIN_FAM120B-like"/>
    <property type="match status" value="1"/>
</dbReference>
<organism evidence="3 4">
    <name type="scientific">Scyliorhinus torazame</name>
    <name type="common">Cloudy catshark</name>
    <name type="synonym">Catulus torazame</name>
    <dbReference type="NCBI Taxonomy" id="75743"/>
    <lineage>
        <taxon>Eukaryota</taxon>
        <taxon>Metazoa</taxon>
        <taxon>Chordata</taxon>
        <taxon>Craniata</taxon>
        <taxon>Vertebrata</taxon>
        <taxon>Chondrichthyes</taxon>
        <taxon>Elasmobranchii</taxon>
        <taxon>Galeomorphii</taxon>
        <taxon>Galeoidea</taxon>
        <taxon>Carcharhiniformes</taxon>
        <taxon>Scyliorhinidae</taxon>
        <taxon>Scyliorhinus</taxon>
    </lineage>
</organism>
<dbReference type="Proteomes" id="UP000288216">
    <property type="component" value="Unassembled WGS sequence"/>
</dbReference>
<evidence type="ECO:0000313" key="3">
    <source>
        <dbReference type="EMBL" id="GCB69484.1"/>
    </source>
</evidence>
<sequence>MGVKGLQGFVDHACPQASMWVNLKEMAKQHQHSHPESPPVLVVDAMGCLRFWYTPEAWVHGGQWREYMQSLNTFVDAFSAIDIRLVFFFDGVIEQKKRHEWIKRRLRNNTEIANIFQYIKANGCQPGRNMFYIPSGLATFTRFALKSMGLDTISSLKEADYEIANYARENGCMAILGQDTDFLIYDTVPYISVSKLQLGKLTTVMYSRESLCRILCLQQTDLPLLACLLSNDVVPEQAVQGLKHRCLARYLPSDSRARQRKEVVAAVAHYISGISRSHDGLKEVESNIQHASSESLLEVGVRSYLLTGQYSPWLPKSGTPPGADQHENATGPAQSILQFAKEKHIKAESSTVYKILNAREVDCSNTLEDELDTELPGQAIVYRPARQSIYGILLTERNGQSGAAKPCPTSYQASQICQEDLDAYLAQALCIRDKSADHLAQIQVPCVDSRAVHLASLFVRGLSVLVSANSACGFPFKMVDLMPWEVFDGKLFHTKYLQSHNGCTMEDLLEKKDVLLQEFQKLKSLIDSICVRKNRSIQSNPQPWVTENWERSGPRDRGGSHHMAQCEQRPHTSPFLSHHQGYQGRYPQPGPANRAQTGRGSRPGRYNRRPQLYPR</sequence>
<dbReference type="STRING" id="75743.A0A401P8S6"/>
<feature type="region of interest" description="Disordered" evidence="2">
    <location>
        <begin position="541"/>
        <end position="615"/>
    </location>
</feature>
<reference evidence="3 4" key="1">
    <citation type="journal article" date="2018" name="Nat. Ecol. Evol.">
        <title>Shark genomes provide insights into elasmobranch evolution and the origin of vertebrates.</title>
        <authorList>
            <person name="Hara Y"/>
            <person name="Yamaguchi K"/>
            <person name="Onimaru K"/>
            <person name="Kadota M"/>
            <person name="Koyanagi M"/>
            <person name="Keeley SD"/>
            <person name="Tatsumi K"/>
            <person name="Tanaka K"/>
            <person name="Motone F"/>
            <person name="Kageyama Y"/>
            <person name="Nozu R"/>
            <person name="Adachi N"/>
            <person name="Nishimura O"/>
            <person name="Nakagawa R"/>
            <person name="Tanegashima C"/>
            <person name="Kiyatake I"/>
            <person name="Matsumoto R"/>
            <person name="Murakumo K"/>
            <person name="Nishida K"/>
            <person name="Terakita A"/>
            <person name="Kuratani S"/>
            <person name="Sato K"/>
            <person name="Hyodo S Kuraku.S."/>
        </authorList>
    </citation>
    <scope>NUCLEOTIDE SEQUENCE [LARGE SCALE GENOMIC DNA]</scope>
</reference>
<comment type="caution">
    <text evidence="3">The sequence shown here is derived from an EMBL/GenBank/DDBJ whole genome shotgun (WGS) entry which is preliminary data.</text>
</comment>
<dbReference type="PANTHER" id="PTHR15976:SF17">
    <property type="entry name" value="CONSTITUTIVE COACTIVATOR OF PEROXISOME PROLIFERATOR-ACTIVATED RECEPTOR GAMMA"/>
    <property type="match status" value="1"/>
</dbReference>
<gene>
    <name evidence="3" type="ORF">scyTo_0008393</name>
</gene>
<dbReference type="InterPro" id="IPR026784">
    <property type="entry name" value="Coact_PPARg"/>
</dbReference>
<dbReference type="SUPFAM" id="SSF88723">
    <property type="entry name" value="PIN domain-like"/>
    <property type="match status" value="1"/>
</dbReference>
<evidence type="ECO:0000313" key="4">
    <source>
        <dbReference type="Proteomes" id="UP000288216"/>
    </source>
</evidence>
<comment type="similarity">
    <text evidence="1">Belongs to the constitutive coactivator of PPAR-gamma family.</text>
</comment>
<dbReference type="InterPro" id="IPR029060">
    <property type="entry name" value="PIN-like_dom_sf"/>
</dbReference>
<proteinExistence type="inferred from homology"/>
<dbReference type="OrthoDB" id="25987at2759"/>
<dbReference type="GO" id="GO:0005634">
    <property type="term" value="C:nucleus"/>
    <property type="evidence" value="ECO:0007669"/>
    <property type="project" value="TreeGrafter"/>
</dbReference>
<dbReference type="Gene3D" id="3.40.50.1010">
    <property type="entry name" value="5'-nuclease"/>
    <property type="match status" value="1"/>
</dbReference>
<dbReference type="EMBL" id="BFAA01003201">
    <property type="protein sequence ID" value="GCB69484.1"/>
    <property type="molecule type" value="Genomic_DNA"/>
</dbReference>
<dbReference type="AlphaFoldDB" id="A0A401P8S6"/>
<accession>A0A401P8S6</accession>
<dbReference type="OMA" id="MPWEVFD"/>